<keyword evidence="7" id="KW-0479">Metal-binding</keyword>
<keyword evidence="3" id="KW-0813">Transport</keyword>
<evidence type="ECO:0000256" key="4">
    <source>
        <dbReference type="ARBA" id="ARBA00022475"/>
    </source>
</evidence>
<dbReference type="Pfam" id="PF02322">
    <property type="entry name" value="Cyt_bd_oxida_II"/>
    <property type="match status" value="1"/>
</dbReference>
<reference evidence="14" key="1">
    <citation type="submission" date="2016-04" db="EMBL/GenBank/DDBJ databases">
        <title>Complete Genome Sequences of Twelve Strains of a Stable Defined Moderately Diverse Mouse Microbiota 2 (sDMDMm2).</title>
        <authorList>
            <person name="Uchimura Y."/>
            <person name="Wyss M."/>
            <person name="Brugiroux S."/>
            <person name="Limenitakis J.P."/>
            <person name="Stecher B."/>
            <person name="McCoy K.D."/>
            <person name="Macpherson A.J."/>
        </authorList>
    </citation>
    <scope>NUCLEOTIDE SEQUENCE [LARGE SCALE GENOMIC DNA]</scope>
    <source>
        <strain evidence="14">YL27</strain>
    </source>
</reference>
<feature type="transmembrane region" description="Helical" evidence="12">
    <location>
        <begin position="256"/>
        <end position="276"/>
    </location>
</feature>
<accession>A0A1B1SD23</accession>
<feature type="transmembrane region" description="Helical" evidence="12">
    <location>
        <begin position="12"/>
        <end position="34"/>
    </location>
</feature>
<keyword evidence="5" id="KW-0349">Heme</keyword>
<keyword evidence="8" id="KW-0249">Electron transport</keyword>
<accession>A0A1Z2XKM0</accession>
<dbReference type="RefSeq" id="WP_068961994.1">
    <property type="nucleotide sequence ID" value="NZ_CAJTAP010000002.1"/>
</dbReference>
<keyword evidence="10" id="KW-0408">Iron</keyword>
<dbReference type="EMBL" id="CP015402">
    <property type="protein sequence ID" value="ANU64719.1"/>
    <property type="molecule type" value="Genomic_DNA"/>
</dbReference>
<evidence type="ECO:0000256" key="1">
    <source>
        <dbReference type="ARBA" id="ARBA00004651"/>
    </source>
</evidence>
<feature type="transmembrane region" description="Helical" evidence="12">
    <location>
        <begin position="114"/>
        <end position="139"/>
    </location>
</feature>
<keyword evidence="11 12" id="KW-0472">Membrane</keyword>
<protein>
    <submittedName>
        <fullName evidence="13">Cytochrome C oxidase assembly protein</fullName>
    </submittedName>
</protein>
<evidence type="ECO:0000256" key="12">
    <source>
        <dbReference type="SAM" id="Phobius"/>
    </source>
</evidence>
<evidence type="ECO:0000256" key="10">
    <source>
        <dbReference type="ARBA" id="ARBA00023004"/>
    </source>
</evidence>
<dbReference type="KEGG" id="pary:A4V02_02635"/>
<evidence type="ECO:0000313" key="14">
    <source>
        <dbReference type="Proteomes" id="UP000186351"/>
    </source>
</evidence>
<evidence type="ECO:0000256" key="8">
    <source>
        <dbReference type="ARBA" id="ARBA00022982"/>
    </source>
</evidence>
<dbReference type="PANTHER" id="PTHR43141">
    <property type="entry name" value="CYTOCHROME BD2 SUBUNIT II"/>
    <property type="match status" value="1"/>
</dbReference>
<evidence type="ECO:0000256" key="7">
    <source>
        <dbReference type="ARBA" id="ARBA00022723"/>
    </source>
</evidence>
<keyword evidence="4" id="KW-1003">Cell membrane</keyword>
<dbReference type="GO" id="GO:0070069">
    <property type="term" value="C:cytochrome complex"/>
    <property type="evidence" value="ECO:0007669"/>
    <property type="project" value="TreeGrafter"/>
</dbReference>
<dbReference type="OrthoDB" id="9776710at2"/>
<feature type="transmembrane region" description="Helical" evidence="12">
    <location>
        <begin position="288"/>
        <end position="307"/>
    </location>
</feature>
<dbReference type="GO" id="GO:0009055">
    <property type="term" value="F:electron transfer activity"/>
    <property type="evidence" value="ECO:0007669"/>
    <property type="project" value="TreeGrafter"/>
</dbReference>
<dbReference type="PANTHER" id="PTHR43141:SF5">
    <property type="entry name" value="CYTOCHROME BD-I UBIQUINOL OXIDASE SUBUNIT 2"/>
    <property type="match status" value="1"/>
</dbReference>
<dbReference type="GO" id="GO:0016682">
    <property type="term" value="F:oxidoreductase activity, acting on diphenols and related substances as donors, oxygen as acceptor"/>
    <property type="evidence" value="ECO:0007669"/>
    <property type="project" value="TreeGrafter"/>
</dbReference>
<feature type="transmembrane region" description="Helical" evidence="12">
    <location>
        <begin position="81"/>
        <end position="102"/>
    </location>
</feature>
<comment type="subcellular location">
    <subcellularLocation>
        <location evidence="1">Cell membrane</location>
        <topology evidence="1">Multi-pass membrane protein</topology>
    </subcellularLocation>
</comment>
<sequence length="378" mass="42835">MTFLLQEYWWFLISVLGAALVFLLFVQGGQSMLMCTRSNDERNLMVNSIGTKWELTFTTLVVFGGAFFASFPLFYSTSFGGAYWLWILILFTFVAQAVSYQYRRKRGNLYGTRFFDILLVISGALGCFLLGVAVSMMFFGADFKVTMGNILDPGSPVISQWGAGHGWEAIFCWRNWILGFAVLFLARTQCALYYMNNIQAGDTFFNLCRRRVLVNGIIFVVFFLAFVALLLTHTGLQTTGLHSFEPVPYKYFHNYVDMWWCLVLFLAGVVMVLYAVGKSVFASHYTKGIWWSGIGTVLVVLTLFWVAGYNDTPYYPSIADTASSLTIFNSSSTQFTLKVMSVVSLLVPFVVAYIAYVWYKMNARPLTPAEMDSDHHSY</sequence>
<dbReference type="InterPro" id="IPR003317">
    <property type="entry name" value="Cyt-d_oxidase_su2"/>
</dbReference>
<feature type="transmembrane region" description="Helical" evidence="12">
    <location>
        <begin position="339"/>
        <end position="359"/>
    </location>
</feature>
<evidence type="ECO:0000256" key="9">
    <source>
        <dbReference type="ARBA" id="ARBA00022989"/>
    </source>
</evidence>
<dbReference type="GO" id="GO:0019646">
    <property type="term" value="P:aerobic electron transport chain"/>
    <property type="evidence" value="ECO:0007669"/>
    <property type="project" value="TreeGrafter"/>
</dbReference>
<evidence type="ECO:0000256" key="3">
    <source>
        <dbReference type="ARBA" id="ARBA00022448"/>
    </source>
</evidence>
<proteinExistence type="inferred from homology"/>
<dbReference type="GeneID" id="65535738"/>
<evidence type="ECO:0000256" key="6">
    <source>
        <dbReference type="ARBA" id="ARBA00022692"/>
    </source>
</evidence>
<keyword evidence="9 12" id="KW-1133">Transmembrane helix</keyword>
<evidence type="ECO:0000256" key="2">
    <source>
        <dbReference type="ARBA" id="ARBA00007543"/>
    </source>
</evidence>
<comment type="similarity">
    <text evidence="2">Belongs to the cytochrome ubiquinol oxidase subunit 2 family.</text>
</comment>
<feature type="transmembrane region" description="Helical" evidence="12">
    <location>
        <begin position="55"/>
        <end position="75"/>
    </location>
</feature>
<evidence type="ECO:0000256" key="5">
    <source>
        <dbReference type="ARBA" id="ARBA00022617"/>
    </source>
</evidence>
<evidence type="ECO:0000313" key="13">
    <source>
        <dbReference type="EMBL" id="ANU64719.1"/>
    </source>
</evidence>
<dbReference type="Proteomes" id="UP000186351">
    <property type="component" value="Chromosome"/>
</dbReference>
<dbReference type="AlphaFoldDB" id="A0A1B1SD23"/>
<dbReference type="STRING" id="1796646.A4V02_02635"/>
<keyword evidence="14" id="KW-1185">Reference proteome</keyword>
<dbReference type="GO" id="GO:0005886">
    <property type="term" value="C:plasma membrane"/>
    <property type="evidence" value="ECO:0007669"/>
    <property type="project" value="UniProtKB-SubCell"/>
</dbReference>
<feature type="transmembrane region" description="Helical" evidence="12">
    <location>
        <begin position="216"/>
        <end position="236"/>
    </location>
</feature>
<gene>
    <name evidence="13" type="ORF">A4V02_02635</name>
</gene>
<keyword evidence="6 12" id="KW-0812">Transmembrane</keyword>
<organism evidence="13 14">
    <name type="scientific">Muribaculum intestinale</name>
    <dbReference type="NCBI Taxonomy" id="1796646"/>
    <lineage>
        <taxon>Bacteria</taxon>
        <taxon>Pseudomonadati</taxon>
        <taxon>Bacteroidota</taxon>
        <taxon>Bacteroidia</taxon>
        <taxon>Bacteroidales</taxon>
        <taxon>Muribaculaceae</taxon>
        <taxon>Muribaculum</taxon>
    </lineage>
</organism>
<evidence type="ECO:0000256" key="11">
    <source>
        <dbReference type="ARBA" id="ARBA00023136"/>
    </source>
</evidence>
<dbReference type="GO" id="GO:0046872">
    <property type="term" value="F:metal ion binding"/>
    <property type="evidence" value="ECO:0007669"/>
    <property type="project" value="UniProtKB-KW"/>
</dbReference>
<name>A0A1B1SD23_9BACT</name>